<dbReference type="Pfam" id="PF05717">
    <property type="entry name" value="TnpB_IS66"/>
    <property type="match status" value="1"/>
</dbReference>
<dbReference type="InterPro" id="IPR008878">
    <property type="entry name" value="Transposase_IS66_Orf2"/>
</dbReference>
<accession>A0ABV4P7R9</accession>
<organism evidence="1 2">
    <name type="scientific">Microbulbifer epialgicus</name>
    <dbReference type="NCBI Taxonomy" id="393907"/>
    <lineage>
        <taxon>Bacteria</taxon>
        <taxon>Pseudomonadati</taxon>
        <taxon>Pseudomonadota</taxon>
        <taxon>Gammaproteobacteria</taxon>
        <taxon>Cellvibrionales</taxon>
        <taxon>Microbulbiferaceae</taxon>
        <taxon>Microbulbifer</taxon>
    </lineage>
</organism>
<protein>
    <submittedName>
        <fullName evidence="1">Uncharacterized protein</fullName>
    </submittedName>
</protein>
<comment type="caution">
    <text evidence="1">The sequence shown here is derived from an EMBL/GenBank/DDBJ whole genome shotgun (WGS) entry which is preliminary data.</text>
</comment>
<sequence>FRPEIWIRIAKTGRNGYVIYPRNPSATRSGDFFQGRLNTMWLPFSTKVWFYRQPIDFRKQIDGIVLLVADTLHKDPTSG</sequence>
<gene>
    <name evidence="1" type="ORF">ACCI49_24305</name>
</gene>
<keyword evidence="2" id="KW-1185">Reference proteome</keyword>
<feature type="non-terminal residue" evidence="1">
    <location>
        <position position="1"/>
    </location>
</feature>
<dbReference type="Proteomes" id="UP001569428">
    <property type="component" value="Unassembled WGS sequence"/>
</dbReference>
<name>A0ABV4P7R9_9GAMM</name>
<reference evidence="1 2" key="1">
    <citation type="submission" date="2024-08" db="EMBL/GenBank/DDBJ databases">
        <authorList>
            <person name="Ishaq N."/>
        </authorList>
    </citation>
    <scope>NUCLEOTIDE SEQUENCE [LARGE SCALE GENOMIC DNA]</scope>
    <source>
        <strain evidence="1 2">DSM 18651</strain>
    </source>
</reference>
<dbReference type="RefSeq" id="WP_371841839.1">
    <property type="nucleotide sequence ID" value="NZ_JBGMEK010000191.1"/>
</dbReference>
<dbReference type="EMBL" id="JBGMEK010000191">
    <property type="protein sequence ID" value="MFA0813994.1"/>
    <property type="molecule type" value="Genomic_DNA"/>
</dbReference>
<evidence type="ECO:0000313" key="1">
    <source>
        <dbReference type="EMBL" id="MFA0813994.1"/>
    </source>
</evidence>
<evidence type="ECO:0000313" key="2">
    <source>
        <dbReference type="Proteomes" id="UP001569428"/>
    </source>
</evidence>
<proteinExistence type="predicted"/>